<evidence type="ECO:0000256" key="3">
    <source>
        <dbReference type="ARBA" id="ARBA00023274"/>
    </source>
</evidence>
<organism evidence="6 7">
    <name type="scientific">Anaeramoeba flamelloides</name>
    <dbReference type="NCBI Taxonomy" id="1746091"/>
    <lineage>
        <taxon>Eukaryota</taxon>
        <taxon>Metamonada</taxon>
        <taxon>Anaeramoebidae</taxon>
        <taxon>Anaeramoeba</taxon>
    </lineage>
</organism>
<keyword evidence="2 4" id="KW-0689">Ribosomal protein</keyword>
<dbReference type="NCBIfam" id="TIGR01025">
    <property type="entry name" value="uS19_arch"/>
    <property type="match status" value="1"/>
</dbReference>
<evidence type="ECO:0000256" key="5">
    <source>
        <dbReference type="SAM" id="MobiDB-lite"/>
    </source>
</evidence>
<dbReference type="GO" id="GO:0000028">
    <property type="term" value="P:ribosomal small subunit assembly"/>
    <property type="evidence" value="ECO:0007669"/>
    <property type="project" value="TreeGrafter"/>
</dbReference>
<dbReference type="PRINTS" id="PR00975">
    <property type="entry name" value="RIBOSOMALS19"/>
</dbReference>
<feature type="region of interest" description="Disordered" evidence="5">
    <location>
        <begin position="1"/>
        <end position="62"/>
    </location>
</feature>
<proteinExistence type="inferred from homology"/>
<feature type="compositionally biased region" description="Basic and acidic residues" evidence="5">
    <location>
        <begin position="41"/>
        <end position="56"/>
    </location>
</feature>
<dbReference type="NCBIfam" id="NF003121">
    <property type="entry name" value="PRK04038.1"/>
    <property type="match status" value="1"/>
</dbReference>
<dbReference type="FunFam" id="3.30.860.10:FF:000002">
    <property type="entry name" value="40S ribosomal protein S15"/>
    <property type="match status" value="1"/>
</dbReference>
<reference evidence="6" key="1">
    <citation type="submission" date="2022-08" db="EMBL/GenBank/DDBJ databases">
        <title>Novel sulphate-reducing endosymbionts in the free-living metamonad Anaeramoeba.</title>
        <authorList>
            <person name="Jerlstrom-Hultqvist J."/>
            <person name="Cepicka I."/>
            <person name="Gallot-Lavallee L."/>
            <person name="Salas-Leiva D."/>
            <person name="Curtis B.A."/>
            <person name="Zahonova K."/>
            <person name="Pipaliya S."/>
            <person name="Dacks J."/>
            <person name="Roger A.J."/>
        </authorList>
    </citation>
    <scope>NUCLEOTIDE SEQUENCE</scope>
    <source>
        <strain evidence="6">Busselton2</strain>
    </source>
</reference>
<evidence type="ECO:0000256" key="4">
    <source>
        <dbReference type="RuleBase" id="RU003485"/>
    </source>
</evidence>
<evidence type="ECO:0000313" key="6">
    <source>
        <dbReference type="EMBL" id="KAJ3430925.1"/>
    </source>
</evidence>
<name>A0AAV7YPR4_9EUKA</name>
<dbReference type="SUPFAM" id="SSF54570">
    <property type="entry name" value="Ribosomal protein S19"/>
    <property type="match status" value="1"/>
</dbReference>
<sequence>MKKTKRRIQLIEKKAEKKKSRFQKDTRKHNRHETVNEDVEEKEKQKQKEKQKEKEQKKNKKYKDKVLLINNMSQTKKKRSFRVYTYRGVELDNLVNMKMDKFAELLDSRGRRKLNRGLSRRHTSLIKRLRKAKKGVKLGDNAPVIRTHLRDMIILPEMVGSTIAVHNGKNFIPIEINARMIGCYLGEFSLTYKKTTHGRPGVGATHSSKFVPLK</sequence>
<evidence type="ECO:0000256" key="2">
    <source>
        <dbReference type="ARBA" id="ARBA00022980"/>
    </source>
</evidence>
<dbReference type="Pfam" id="PF00203">
    <property type="entry name" value="Ribosomal_S19"/>
    <property type="match status" value="1"/>
</dbReference>
<dbReference type="PANTHER" id="PTHR11880:SF2">
    <property type="entry name" value="SMALL RIBOSOMAL SUBUNIT PROTEIN US19"/>
    <property type="match status" value="1"/>
</dbReference>
<comment type="caution">
    <text evidence="6">The sequence shown here is derived from an EMBL/GenBank/DDBJ whole genome shotgun (WGS) entry which is preliminary data.</text>
</comment>
<evidence type="ECO:0000313" key="7">
    <source>
        <dbReference type="Proteomes" id="UP001146793"/>
    </source>
</evidence>
<dbReference type="GO" id="GO:0003735">
    <property type="term" value="F:structural constituent of ribosome"/>
    <property type="evidence" value="ECO:0007669"/>
    <property type="project" value="InterPro"/>
</dbReference>
<feature type="compositionally biased region" description="Basic residues" evidence="5">
    <location>
        <begin position="16"/>
        <end position="31"/>
    </location>
</feature>
<accession>A0AAV7YPR4</accession>
<dbReference type="InterPro" id="IPR020934">
    <property type="entry name" value="Ribosomal_uS19_CS"/>
</dbReference>
<gene>
    <name evidence="6" type="ORF">M0812_02600</name>
</gene>
<keyword evidence="3 4" id="KW-0687">Ribonucleoprotein</keyword>
<dbReference type="PROSITE" id="PS00323">
    <property type="entry name" value="RIBOSOMAL_S19"/>
    <property type="match status" value="1"/>
</dbReference>
<dbReference type="GO" id="GO:0003723">
    <property type="term" value="F:RNA binding"/>
    <property type="evidence" value="ECO:0007669"/>
    <property type="project" value="InterPro"/>
</dbReference>
<dbReference type="InterPro" id="IPR005713">
    <property type="entry name" value="Ribosomal_uS19_euk/arc"/>
</dbReference>
<dbReference type="PANTHER" id="PTHR11880">
    <property type="entry name" value="RIBOSOMAL PROTEIN S19P FAMILY MEMBER"/>
    <property type="match status" value="1"/>
</dbReference>
<evidence type="ECO:0000256" key="1">
    <source>
        <dbReference type="ARBA" id="ARBA00007345"/>
    </source>
</evidence>
<dbReference type="GO" id="GO:0022627">
    <property type="term" value="C:cytosolic small ribosomal subunit"/>
    <property type="evidence" value="ECO:0007669"/>
    <property type="project" value="TreeGrafter"/>
</dbReference>
<dbReference type="Proteomes" id="UP001146793">
    <property type="component" value="Unassembled WGS sequence"/>
</dbReference>
<dbReference type="InterPro" id="IPR023575">
    <property type="entry name" value="Ribosomal_uS19_SF"/>
</dbReference>
<dbReference type="AlphaFoldDB" id="A0AAV7YPR4"/>
<dbReference type="GO" id="GO:0006412">
    <property type="term" value="P:translation"/>
    <property type="evidence" value="ECO:0007669"/>
    <property type="project" value="InterPro"/>
</dbReference>
<dbReference type="Gene3D" id="3.30.860.10">
    <property type="entry name" value="30s Ribosomal Protein S19, Chain A"/>
    <property type="match status" value="1"/>
</dbReference>
<protein>
    <submittedName>
        <fullName evidence="6">40S ribosomal protein S15</fullName>
    </submittedName>
</protein>
<dbReference type="HAMAP" id="MF_00531">
    <property type="entry name" value="Ribosomal_uS19"/>
    <property type="match status" value="1"/>
</dbReference>
<dbReference type="InterPro" id="IPR002222">
    <property type="entry name" value="Ribosomal_uS19"/>
</dbReference>
<dbReference type="EMBL" id="JANTQA010000048">
    <property type="protein sequence ID" value="KAJ3430925.1"/>
    <property type="molecule type" value="Genomic_DNA"/>
</dbReference>
<comment type="similarity">
    <text evidence="1 4">Belongs to the universal ribosomal protein uS19 family.</text>
</comment>